<evidence type="ECO:0000313" key="2">
    <source>
        <dbReference type="Proteomes" id="UP001651158"/>
    </source>
</evidence>
<dbReference type="EMBL" id="JAKROA010000005">
    <property type="protein sequence ID" value="KAL5107125.1"/>
    <property type="molecule type" value="Genomic_DNA"/>
</dbReference>
<keyword evidence="2" id="KW-1185">Reference proteome</keyword>
<name>A0ABR4QCF3_9CEST</name>
<protein>
    <submittedName>
        <fullName evidence="1">Uncharacterized protein</fullName>
    </submittedName>
</protein>
<evidence type="ECO:0000313" key="1">
    <source>
        <dbReference type="EMBL" id="KAL5107125.1"/>
    </source>
</evidence>
<accession>A0ABR4QCF3</accession>
<gene>
    <name evidence="1" type="ORF">TcWFU_009438</name>
</gene>
<comment type="caution">
    <text evidence="1">The sequence shown here is derived from an EMBL/GenBank/DDBJ whole genome shotgun (WGS) entry which is preliminary data.</text>
</comment>
<reference evidence="1 2" key="1">
    <citation type="journal article" date="2022" name="Front. Cell. Infect. Microbiol.">
        <title>The Genomes of Two Strains of Taenia crassiceps the Animal Model for the Study of Human Cysticercosis.</title>
        <authorList>
            <person name="Bobes R.J."/>
            <person name="Estrada K."/>
            <person name="Rios-Valencia D.G."/>
            <person name="Calderon-Gallegos A."/>
            <person name="de la Torre P."/>
            <person name="Carrero J.C."/>
            <person name="Sanchez-Flores A."/>
            <person name="Laclette J.P."/>
        </authorList>
    </citation>
    <scope>NUCLEOTIDE SEQUENCE [LARGE SCALE GENOMIC DNA]</scope>
    <source>
        <strain evidence="1">WFUcys</strain>
    </source>
</reference>
<dbReference type="Proteomes" id="UP001651158">
    <property type="component" value="Unassembled WGS sequence"/>
</dbReference>
<proteinExistence type="predicted"/>
<organism evidence="1 2">
    <name type="scientific">Taenia crassiceps</name>
    <dbReference type="NCBI Taxonomy" id="6207"/>
    <lineage>
        <taxon>Eukaryota</taxon>
        <taxon>Metazoa</taxon>
        <taxon>Spiralia</taxon>
        <taxon>Lophotrochozoa</taxon>
        <taxon>Platyhelminthes</taxon>
        <taxon>Cestoda</taxon>
        <taxon>Eucestoda</taxon>
        <taxon>Cyclophyllidea</taxon>
        <taxon>Taeniidae</taxon>
        <taxon>Taenia</taxon>
    </lineage>
</organism>
<sequence length="89" mass="9643">MSAVGDPRGTGREILPIWGWACGSLGARPWAMQLLAGRGAQFLNFLGRDGRTGCRDRRLRLVCAVGTGRRGSRHSVALSSGRDDVEQYV</sequence>